<dbReference type="GO" id="GO:0046983">
    <property type="term" value="F:protein dimerization activity"/>
    <property type="evidence" value="ECO:0007669"/>
    <property type="project" value="InterPro"/>
</dbReference>
<proteinExistence type="predicted"/>
<dbReference type="PANTHER" id="PTHR47336:SF3">
    <property type="entry name" value="SERINE-RICH PROTEIN TYE7"/>
    <property type="match status" value="1"/>
</dbReference>
<organism evidence="3 4">
    <name type="scientific">Paraglomus occultum</name>
    <dbReference type="NCBI Taxonomy" id="144539"/>
    <lineage>
        <taxon>Eukaryota</taxon>
        <taxon>Fungi</taxon>
        <taxon>Fungi incertae sedis</taxon>
        <taxon>Mucoromycota</taxon>
        <taxon>Glomeromycotina</taxon>
        <taxon>Glomeromycetes</taxon>
        <taxon>Paraglomerales</taxon>
        <taxon>Paraglomeraceae</taxon>
        <taxon>Paraglomus</taxon>
    </lineage>
</organism>
<feature type="compositionally biased region" description="Acidic residues" evidence="1">
    <location>
        <begin position="137"/>
        <end position="150"/>
    </location>
</feature>
<dbReference type="OrthoDB" id="2133190at2759"/>
<dbReference type="AlphaFoldDB" id="A0A9N9BAJ5"/>
<dbReference type="Proteomes" id="UP000789572">
    <property type="component" value="Unassembled WGS sequence"/>
</dbReference>
<reference evidence="3" key="1">
    <citation type="submission" date="2021-06" db="EMBL/GenBank/DDBJ databases">
        <authorList>
            <person name="Kallberg Y."/>
            <person name="Tangrot J."/>
            <person name="Rosling A."/>
        </authorList>
    </citation>
    <scope>NUCLEOTIDE SEQUENCE</scope>
    <source>
        <strain evidence="3">IA702</strain>
    </source>
</reference>
<dbReference type="PANTHER" id="PTHR47336">
    <property type="entry name" value="TRANSCRIPTION FACTOR HMS1-RELATED"/>
    <property type="match status" value="1"/>
</dbReference>
<dbReference type="InterPro" id="IPR052099">
    <property type="entry name" value="Regulatory_TF_Diverse"/>
</dbReference>
<name>A0A9N9BAJ5_9GLOM</name>
<dbReference type="InterPro" id="IPR011598">
    <property type="entry name" value="bHLH_dom"/>
</dbReference>
<dbReference type="InterPro" id="IPR036638">
    <property type="entry name" value="HLH_DNA-bd_sf"/>
</dbReference>
<feature type="domain" description="BHLH" evidence="2">
    <location>
        <begin position="307"/>
        <end position="382"/>
    </location>
</feature>
<sequence>MYDNADSTEVEDLFACFDSFNALTDFETQLQALYDNDANMNIDSQYSNLSEWGDVPIFNTSPFSVSSPEANSISTVGSPNSYCEDNISLPNLSPSLTTLNDTFPEFQYSTLEEPYDQQSHELGGPVVENVKKRQNVEDDSFPADDNDDDENTKKKRKATMNTKYRKSNISPKMAKKQYYKSECNENNATMSFVDGVQVPLCVDGTALPNVQSIVVPNSPVSGIPPNYNANALLGLGQGIWSSDISPGVSPQPTGFVPIFNNDVSSGVPDMPSQFNVSLLGGKVPIQRIKSSTSQPLTNTTAQPTKQQKKIAHNAIERRYRNNINDRINELKNVVPALNHHKHKDTKEIDDEEEAEEIDGIPAATKLNKATILRKATEYIIHLRKINQRFKEENENLKRILEAFPGAIDLYQEYIDNRNDPSTPEDISPPASDPPTPSTSSSAGAGTRMLMAIFMCMTFFSPPSDYGQPAHGDHASMVHHHHEARVSSAHPNGMANIAKANSAGFFSGDGIITIDIWYLIRSITFIMLMIYILRPSFLNKSRRVQKPKQHIASVLAAKNKDVRTQYVSVTELTSYAPSNSMEILFGITVESFKFFIRRVLGWDITASQDNEEKLWEVALWNRQGELELSGGNNKASRFSVLYVCLRTINLFETTCITRKCIIASPSRIYINAALQSYIGLQSMPFIAQKVAAHFWGRAIKEKGRDGHEDKWTEIALTIKQGSNLWKDAMNRVFEQAFNPQNVTDDITRSATIPLTRFSDAQSLAHLKDAYLKFISQNYGKKKLRKSKDLFADILAVTTHTSSTHWYAFVGSTIVTFLNGGKQIDDKLINQLREKFPKSENTNTQVLARGLLSHAFLMYGKIEASVRCAEKAAIALKRRNEDSSDDMVVEEETEISALEKEVHDLAEFCVGWIVLEARVLGWKAIENLSKENKSLKLPDVLDPEISLKPAVYEWLLYMRRLVSTNTFRNVAEEIREESLKKLHALTRLIGEVDEEDDSGYEGEPEKENENNKNLDNKAVRAWYILKST</sequence>
<dbReference type="Gene3D" id="4.10.280.10">
    <property type="entry name" value="Helix-loop-helix DNA-binding domain"/>
    <property type="match status" value="1"/>
</dbReference>
<feature type="region of interest" description="Disordered" evidence="1">
    <location>
        <begin position="415"/>
        <end position="442"/>
    </location>
</feature>
<dbReference type="SUPFAM" id="SSF47459">
    <property type="entry name" value="HLH, helix-loop-helix DNA-binding domain"/>
    <property type="match status" value="1"/>
</dbReference>
<feature type="compositionally biased region" description="Basic residues" evidence="1">
    <location>
        <begin position="153"/>
        <end position="164"/>
    </location>
</feature>
<gene>
    <name evidence="3" type="ORF">POCULU_LOCUS5304</name>
</gene>
<feature type="compositionally biased region" description="Basic and acidic residues" evidence="1">
    <location>
        <begin position="1001"/>
        <end position="1012"/>
    </location>
</feature>
<evidence type="ECO:0000313" key="4">
    <source>
        <dbReference type="Proteomes" id="UP000789572"/>
    </source>
</evidence>
<dbReference type="Pfam" id="PF00010">
    <property type="entry name" value="HLH"/>
    <property type="match status" value="1"/>
</dbReference>
<keyword evidence="4" id="KW-1185">Reference proteome</keyword>
<dbReference type="PROSITE" id="PS50888">
    <property type="entry name" value="BHLH"/>
    <property type="match status" value="1"/>
</dbReference>
<feature type="region of interest" description="Disordered" evidence="1">
    <location>
        <begin position="992"/>
        <end position="1012"/>
    </location>
</feature>
<evidence type="ECO:0000259" key="2">
    <source>
        <dbReference type="PROSITE" id="PS50888"/>
    </source>
</evidence>
<evidence type="ECO:0000313" key="3">
    <source>
        <dbReference type="EMBL" id="CAG8556743.1"/>
    </source>
</evidence>
<dbReference type="EMBL" id="CAJVPJ010000793">
    <property type="protein sequence ID" value="CAG8556743.1"/>
    <property type="molecule type" value="Genomic_DNA"/>
</dbReference>
<comment type="caution">
    <text evidence="3">The sequence shown here is derived from an EMBL/GenBank/DDBJ whole genome shotgun (WGS) entry which is preliminary data.</text>
</comment>
<feature type="region of interest" description="Disordered" evidence="1">
    <location>
        <begin position="134"/>
        <end position="164"/>
    </location>
</feature>
<protein>
    <submittedName>
        <fullName evidence="3">2297_t:CDS:1</fullName>
    </submittedName>
</protein>
<dbReference type="SMART" id="SM00353">
    <property type="entry name" value="HLH"/>
    <property type="match status" value="1"/>
</dbReference>
<evidence type="ECO:0000256" key="1">
    <source>
        <dbReference type="SAM" id="MobiDB-lite"/>
    </source>
</evidence>
<accession>A0A9N9BAJ5</accession>